<evidence type="ECO:0000256" key="1">
    <source>
        <dbReference type="SAM" id="MobiDB-lite"/>
    </source>
</evidence>
<evidence type="ECO:0000313" key="3">
    <source>
        <dbReference type="EMBL" id="GIE95504.1"/>
    </source>
</evidence>
<keyword evidence="4" id="KW-1185">Reference proteome</keyword>
<keyword evidence="2" id="KW-0732">Signal</keyword>
<sequence length="370" mass="39440">MNIRTLAAATAAVVALAFAPAAPATAAPAPGDELRPYPQNCVSVTLDGLRGVYRPDSTRWEPWFDATVRGRSVPCAPGSTTGTLAVTQYHVRDGATVGQMSTPWRTAARGTTTFSRFGRILPDVAALCVSTGLTARDGAVVATHARCVRPQRRGSDHLVTRFVPVPLTDPLVNAPLTEYPAGGTAPTDPICTVDCLVSPYSETPSTGVTKDTPIDGPVEPIGPYESVCHTVTITDTFAGPPDDNVNGFDVWMTGAVESCDPPDEPTIHAVRYWPDRGIVMASWQLAQDPLAKGAAVNENTGAICLASAFRERNGALYGVHDLCWRIVKDQPDRYRLVPIPVDDPRVRKPLQSNIPEPDPELPPGPCASCL</sequence>
<evidence type="ECO:0008006" key="5">
    <source>
        <dbReference type="Google" id="ProtNLM"/>
    </source>
</evidence>
<feature type="region of interest" description="Disordered" evidence="1">
    <location>
        <begin position="346"/>
        <end position="370"/>
    </location>
</feature>
<feature type="chain" id="PRO_5037481239" description="Secreted protein" evidence="2">
    <location>
        <begin position="27"/>
        <end position="370"/>
    </location>
</feature>
<dbReference type="AlphaFoldDB" id="A0A919JXK5"/>
<reference evidence="3" key="1">
    <citation type="submission" date="2021-01" db="EMBL/GenBank/DDBJ databases">
        <title>Whole genome shotgun sequence of Actinoplanes rishiriensis NBRC 108556.</title>
        <authorList>
            <person name="Komaki H."/>
            <person name="Tamura T."/>
        </authorList>
    </citation>
    <scope>NUCLEOTIDE SEQUENCE</scope>
    <source>
        <strain evidence="3">NBRC 108556</strain>
    </source>
</reference>
<dbReference type="Proteomes" id="UP000636960">
    <property type="component" value="Unassembled WGS sequence"/>
</dbReference>
<accession>A0A919JXK5</accession>
<evidence type="ECO:0000256" key="2">
    <source>
        <dbReference type="SAM" id="SignalP"/>
    </source>
</evidence>
<feature type="compositionally biased region" description="Pro residues" evidence="1">
    <location>
        <begin position="360"/>
        <end position="370"/>
    </location>
</feature>
<organism evidence="3 4">
    <name type="scientific">Paractinoplanes rishiriensis</name>
    <dbReference type="NCBI Taxonomy" id="1050105"/>
    <lineage>
        <taxon>Bacteria</taxon>
        <taxon>Bacillati</taxon>
        <taxon>Actinomycetota</taxon>
        <taxon>Actinomycetes</taxon>
        <taxon>Micromonosporales</taxon>
        <taxon>Micromonosporaceae</taxon>
        <taxon>Paractinoplanes</taxon>
    </lineage>
</organism>
<name>A0A919JXK5_9ACTN</name>
<proteinExistence type="predicted"/>
<comment type="caution">
    <text evidence="3">The sequence shown here is derived from an EMBL/GenBank/DDBJ whole genome shotgun (WGS) entry which is preliminary data.</text>
</comment>
<dbReference type="EMBL" id="BOMV01000032">
    <property type="protein sequence ID" value="GIE95504.1"/>
    <property type="molecule type" value="Genomic_DNA"/>
</dbReference>
<protein>
    <recommendedName>
        <fullName evidence="5">Secreted protein</fullName>
    </recommendedName>
</protein>
<dbReference type="RefSeq" id="WP_203781804.1">
    <property type="nucleotide sequence ID" value="NZ_BOMV01000032.1"/>
</dbReference>
<evidence type="ECO:0000313" key="4">
    <source>
        <dbReference type="Proteomes" id="UP000636960"/>
    </source>
</evidence>
<feature type="signal peptide" evidence="2">
    <location>
        <begin position="1"/>
        <end position="26"/>
    </location>
</feature>
<gene>
    <name evidence="3" type="ORF">Ari01nite_29690</name>
</gene>